<feature type="domain" description="HTH arsR-type" evidence="4">
    <location>
        <begin position="1"/>
        <end position="95"/>
    </location>
</feature>
<name>A0A918WMB6_9BACT</name>
<keyword evidence="1" id="KW-0805">Transcription regulation</keyword>
<dbReference type="SMART" id="SM00418">
    <property type="entry name" value="HTH_ARSR"/>
    <property type="match status" value="1"/>
</dbReference>
<dbReference type="AlphaFoldDB" id="A0A918WMB6"/>
<dbReference type="SUPFAM" id="SSF46785">
    <property type="entry name" value="Winged helix' DNA-binding domain"/>
    <property type="match status" value="1"/>
</dbReference>
<dbReference type="Pfam" id="PF01022">
    <property type="entry name" value="HTH_5"/>
    <property type="match status" value="1"/>
</dbReference>
<evidence type="ECO:0000313" key="6">
    <source>
        <dbReference type="Proteomes" id="UP000644507"/>
    </source>
</evidence>
<evidence type="ECO:0000313" key="5">
    <source>
        <dbReference type="EMBL" id="GHC56596.1"/>
    </source>
</evidence>
<protein>
    <recommendedName>
        <fullName evidence="4">HTH arsR-type domain-containing protein</fullName>
    </recommendedName>
</protein>
<dbReference type="CDD" id="cd00090">
    <property type="entry name" value="HTH_ARSR"/>
    <property type="match status" value="1"/>
</dbReference>
<evidence type="ECO:0000259" key="4">
    <source>
        <dbReference type="PROSITE" id="PS50987"/>
    </source>
</evidence>
<dbReference type="InterPro" id="IPR036390">
    <property type="entry name" value="WH_DNA-bd_sf"/>
</dbReference>
<dbReference type="Gene3D" id="1.10.10.10">
    <property type="entry name" value="Winged helix-like DNA-binding domain superfamily/Winged helix DNA-binding domain"/>
    <property type="match status" value="1"/>
</dbReference>
<keyword evidence="3" id="KW-0804">Transcription</keyword>
<dbReference type="PROSITE" id="PS50987">
    <property type="entry name" value="HTH_ARSR_2"/>
    <property type="match status" value="1"/>
</dbReference>
<keyword evidence="6" id="KW-1185">Reference proteome</keyword>
<dbReference type="InterPro" id="IPR036388">
    <property type="entry name" value="WH-like_DNA-bd_sf"/>
</dbReference>
<dbReference type="Proteomes" id="UP000644507">
    <property type="component" value="Unassembled WGS sequence"/>
</dbReference>
<dbReference type="PANTHER" id="PTHR33154">
    <property type="entry name" value="TRANSCRIPTIONAL REGULATOR, ARSR FAMILY"/>
    <property type="match status" value="1"/>
</dbReference>
<reference evidence="5" key="1">
    <citation type="journal article" date="2014" name="Int. J. Syst. Evol. Microbiol.">
        <title>Complete genome sequence of Corynebacterium casei LMG S-19264T (=DSM 44701T), isolated from a smear-ripened cheese.</title>
        <authorList>
            <consortium name="US DOE Joint Genome Institute (JGI-PGF)"/>
            <person name="Walter F."/>
            <person name="Albersmeier A."/>
            <person name="Kalinowski J."/>
            <person name="Ruckert C."/>
        </authorList>
    </citation>
    <scope>NUCLEOTIDE SEQUENCE</scope>
    <source>
        <strain evidence="5">KCTC 12988</strain>
    </source>
</reference>
<dbReference type="PANTHER" id="PTHR33154:SF33">
    <property type="entry name" value="TRANSCRIPTIONAL REPRESSOR SDPR"/>
    <property type="match status" value="1"/>
</dbReference>
<dbReference type="InterPro" id="IPR051081">
    <property type="entry name" value="HTH_MetalResp_TranReg"/>
</dbReference>
<accession>A0A918WMB6</accession>
<dbReference type="NCBIfam" id="NF033788">
    <property type="entry name" value="HTH_metalloreg"/>
    <property type="match status" value="1"/>
</dbReference>
<evidence type="ECO:0000256" key="1">
    <source>
        <dbReference type="ARBA" id="ARBA00023015"/>
    </source>
</evidence>
<evidence type="ECO:0000256" key="3">
    <source>
        <dbReference type="ARBA" id="ARBA00023163"/>
    </source>
</evidence>
<dbReference type="RefSeq" id="WP_189570226.1">
    <property type="nucleotide sequence ID" value="NZ_BMXI01000010.1"/>
</dbReference>
<dbReference type="PRINTS" id="PR00778">
    <property type="entry name" value="HTHARSR"/>
</dbReference>
<dbReference type="GO" id="GO:0003677">
    <property type="term" value="F:DNA binding"/>
    <property type="evidence" value="ECO:0007669"/>
    <property type="project" value="UniProtKB-KW"/>
</dbReference>
<dbReference type="InterPro" id="IPR001845">
    <property type="entry name" value="HTH_ArsR_DNA-bd_dom"/>
</dbReference>
<dbReference type="GO" id="GO:0003700">
    <property type="term" value="F:DNA-binding transcription factor activity"/>
    <property type="evidence" value="ECO:0007669"/>
    <property type="project" value="InterPro"/>
</dbReference>
<keyword evidence="2" id="KW-0238">DNA-binding</keyword>
<sequence length="99" mass="11036">MTSITTDRRVEIIKALAHPVRLEIAQSLADGPRCVSDFVEKFGCDMSTVSKHLTLMRKAGWVSCEKKGLQVYYQLSCECLPTFLRCIESIGEDTSACDC</sequence>
<gene>
    <name evidence="5" type="ORF">GCM10007100_24210</name>
</gene>
<dbReference type="InterPro" id="IPR011991">
    <property type="entry name" value="ArsR-like_HTH"/>
</dbReference>
<organism evidence="5 6">
    <name type="scientific">Roseibacillus persicicus</name>
    <dbReference type="NCBI Taxonomy" id="454148"/>
    <lineage>
        <taxon>Bacteria</taxon>
        <taxon>Pseudomonadati</taxon>
        <taxon>Verrucomicrobiota</taxon>
        <taxon>Verrucomicrobiia</taxon>
        <taxon>Verrucomicrobiales</taxon>
        <taxon>Verrucomicrobiaceae</taxon>
        <taxon>Roseibacillus</taxon>
    </lineage>
</organism>
<reference evidence="5" key="2">
    <citation type="submission" date="2020-09" db="EMBL/GenBank/DDBJ databases">
        <authorList>
            <person name="Sun Q."/>
            <person name="Kim S."/>
        </authorList>
    </citation>
    <scope>NUCLEOTIDE SEQUENCE</scope>
    <source>
        <strain evidence="5">KCTC 12988</strain>
    </source>
</reference>
<evidence type="ECO:0000256" key="2">
    <source>
        <dbReference type="ARBA" id="ARBA00023125"/>
    </source>
</evidence>
<proteinExistence type="predicted"/>
<comment type="caution">
    <text evidence="5">The sequence shown here is derived from an EMBL/GenBank/DDBJ whole genome shotgun (WGS) entry which is preliminary data.</text>
</comment>
<dbReference type="EMBL" id="BMXI01000010">
    <property type="protein sequence ID" value="GHC56596.1"/>
    <property type="molecule type" value="Genomic_DNA"/>
</dbReference>